<dbReference type="Gene3D" id="3.40.630.30">
    <property type="match status" value="1"/>
</dbReference>
<evidence type="ECO:0000313" key="3">
    <source>
        <dbReference type="EMBL" id="ACZ88337.1"/>
    </source>
</evidence>
<dbReference type="RefSeq" id="WP_012892074.1">
    <property type="nucleotide sequence ID" value="NC_013595.1"/>
</dbReference>
<evidence type="ECO:0000313" key="4">
    <source>
        <dbReference type="Proteomes" id="UP000002029"/>
    </source>
</evidence>
<protein>
    <submittedName>
        <fullName evidence="3">Acetyltransferase protein</fullName>
    </submittedName>
</protein>
<sequence>MSPYDVRMAGAEHLEGARGVMLDTFYHEFGYGYRPEWHWDVIDLEGAYLRPARHALFVAVEGAEVVGTTAVRAAPPTCPPHPRSLADRYPAATTAQIFRVYVRAGHRRHGLARAMVGLARRFVTDAGGYEALYLHTDTRVEGAEAFWRSLATPVHDGRDGDAGHFQTLHFEIPLGVGRAE</sequence>
<dbReference type="GO" id="GO:0008080">
    <property type="term" value="F:N-acetyltransferase activity"/>
    <property type="evidence" value="ECO:0007669"/>
    <property type="project" value="InterPro"/>
</dbReference>
<organism evidence="3 4">
    <name type="scientific">Streptosporangium roseum (strain ATCC 12428 / DSM 43021 / JCM 3005 / KCTC 9067 / NCIMB 10171 / NRRL 2505 / NI 9100)</name>
    <dbReference type="NCBI Taxonomy" id="479432"/>
    <lineage>
        <taxon>Bacteria</taxon>
        <taxon>Bacillati</taxon>
        <taxon>Actinomycetota</taxon>
        <taxon>Actinomycetes</taxon>
        <taxon>Streptosporangiales</taxon>
        <taxon>Streptosporangiaceae</taxon>
        <taxon>Streptosporangium</taxon>
    </lineage>
</organism>
<dbReference type="Pfam" id="PF00583">
    <property type="entry name" value="Acetyltransf_1"/>
    <property type="match status" value="1"/>
</dbReference>
<dbReference type="eggNOG" id="COG0456">
    <property type="taxonomic scope" value="Bacteria"/>
</dbReference>
<dbReference type="EMBL" id="CP001814">
    <property type="protein sequence ID" value="ACZ88337.1"/>
    <property type="molecule type" value="Genomic_DNA"/>
</dbReference>
<dbReference type="PANTHER" id="PTHR13947:SF37">
    <property type="entry name" value="LD18367P"/>
    <property type="match status" value="1"/>
</dbReference>
<dbReference type="InterPro" id="IPR050769">
    <property type="entry name" value="NAT_camello-type"/>
</dbReference>
<name>D2BFH9_STRRD</name>
<feature type="domain" description="N-acetyltransferase" evidence="2">
    <location>
        <begin position="4"/>
        <end position="180"/>
    </location>
</feature>
<dbReference type="HOGENOM" id="CLU_098671_0_0_11"/>
<reference evidence="3 4" key="1">
    <citation type="journal article" date="2010" name="Stand. Genomic Sci.">
        <title>Complete genome sequence of Streptosporangium roseum type strain (NI 9100).</title>
        <authorList>
            <person name="Nolan M."/>
            <person name="Sikorski J."/>
            <person name="Jando M."/>
            <person name="Lucas S."/>
            <person name="Lapidus A."/>
            <person name="Glavina Del Rio T."/>
            <person name="Chen F."/>
            <person name="Tice H."/>
            <person name="Pitluck S."/>
            <person name="Cheng J.F."/>
            <person name="Chertkov O."/>
            <person name="Sims D."/>
            <person name="Meincke L."/>
            <person name="Brettin T."/>
            <person name="Han C."/>
            <person name="Detter J.C."/>
            <person name="Bruce D."/>
            <person name="Goodwin L."/>
            <person name="Land M."/>
            <person name="Hauser L."/>
            <person name="Chang Y.J."/>
            <person name="Jeffries C.D."/>
            <person name="Ivanova N."/>
            <person name="Mavromatis K."/>
            <person name="Mikhailova N."/>
            <person name="Chen A."/>
            <person name="Palaniappan K."/>
            <person name="Chain P."/>
            <person name="Rohde M."/>
            <person name="Goker M."/>
            <person name="Bristow J."/>
            <person name="Eisen J.A."/>
            <person name="Markowitz V."/>
            <person name="Hugenholtz P."/>
            <person name="Kyrpides N.C."/>
            <person name="Klenk H.P."/>
        </authorList>
    </citation>
    <scope>NUCLEOTIDE SEQUENCE [LARGE SCALE GENOMIC DNA]</scope>
    <source>
        <strain evidence="4">ATCC 12428 / DSM 43021 / JCM 3005 / NI 9100</strain>
    </source>
</reference>
<keyword evidence="1" id="KW-0808">Transferase</keyword>
<dbReference type="AlphaFoldDB" id="D2BFH9"/>
<dbReference type="STRING" id="479432.Sros_5585"/>
<keyword evidence="4" id="KW-1185">Reference proteome</keyword>
<evidence type="ECO:0000256" key="1">
    <source>
        <dbReference type="ARBA" id="ARBA00022679"/>
    </source>
</evidence>
<dbReference type="KEGG" id="sro:Sros_5585"/>
<dbReference type="SUPFAM" id="SSF55729">
    <property type="entry name" value="Acyl-CoA N-acyltransferases (Nat)"/>
    <property type="match status" value="1"/>
</dbReference>
<gene>
    <name evidence="3" type="ordered locus">Sros_5585</name>
</gene>
<dbReference type="InterPro" id="IPR000182">
    <property type="entry name" value="GNAT_dom"/>
</dbReference>
<dbReference type="PROSITE" id="PS51186">
    <property type="entry name" value="GNAT"/>
    <property type="match status" value="1"/>
</dbReference>
<dbReference type="InterPro" id="IPR016181">
    <property type="entry name" value="Acyl_CoA_acyltransferase"/>
</dbReference>
<accession>D2BFH9</accession>
<dbReference type="CDD" id="cd04301">
    <property type="entry name" value="NAT_SF"/>
    <property type="match status" value="1"/>
</dbReference>
<dbReference type="Proteomes" id="UP000002029">
    <property type="component" value="Chromosome"/>
</dbReference>
<evidence type="ECO:0000259" key="2">
    <source>
        <dbReference type="PROSITE" id="PS51186"/>
    </source>
</evidence>
<proteinExistence type="predicted"/>
<dbReference type="OrthoDB" id="6703393at2"/>
<dbReference type="PANTHER" id="PTHR13947">
    <property type="entry name" value="GNAT FAMILY N-ACETYLTRANSFERASE"/>
    <property type="match status" value="1"/>
</dbReference>